<evidence type="ECO:0000313" key="4">
    <source>
        <dbReference type="Proteomes" id="UP001324287"/>
    </source>
</evidence>
<dbReference type="Gene3D" id="2.40.50.840">
    <property type="match status" value="1"/>
</dbReference>
<accession>A0ABZ1B390</accession>
<proteinExistence type="predicted"/>
<dbReference type="PANTHER" id="PTHR42877:SF4">
    <property type="entry name" value="FAD_NAD(P)-BINDING DOMAIN-CONTAINING PROTEIN-RELATED"/>
    <property type="match status" value="1"/>
</dbReference>
<gene>
    <name evidence="3" type="ORF">U6N30_06315</name>
</gene>
<dbReference type="Gene3D" id="3.50.50.60">
    <property type="entry name" value="FAD/NAD(P)-binding domain"/>
    <property type="match status" value="2"/>
</dbReference>
<evidence type="ECO:0000259" key="2">
    <source>
        <dbReference type="Pfam" id="PF18313"/>
    </source>
</evidence>
<dbReference type="Pfam" id="PF18313">
    <property type="entry name" value="TLP1_add_C"/>
    <property type="match status" value="1"/>
</dbReference>
<feature type="domain" description="Thiolase-like protein type 1 additional C-terminal" evidence="2">
    <location>
        <begin position="391"/>
        <end position="440"/>
    </location>
</feature>
<feature type="region of interest" description="Disordered" evidence="1">
    <location>
        <begin position="541"/>
        <end position="724"/>
    </location>
</feature>
<keyword evidence="4" id="KW-1185">Reference proteome</keyword>
<evidence type="ECO:0000256" key="1">
    <source>
        <dbReference type="SAM" id="MobiDB-lite"/>
    </source>
</evidence>
<dbReference type="Pfam" id="PF13450">
    <property type="entry name" value="NAD_binding_8"/>
    <property type="match status" value="1"/>
</dbReference>
<feature type="compositionally biased region" description="Low complexity" evidence="1">
    <location>
        <begin position="578"/>
        <end position="598"/>
    </location>
</feature>
<feature type="compositionally biased region" description="Low complexity" evidence="1">
    <location>
        <begin position="611"/>
        <end position="620"/>
    </location>
</feature>
<feature type="compositionally biased region" description="Basic residues" evidence="1">
    <location>
        <begin position="667"/>
        <end position="684"/>
    </location>
</feature>
<dbReference type="PANTHER" id="PTHR42877">
    <property type="entry name" value="L-ORNITHINE N(5)-MONOOXYGENASE-RELATED"/>
    <property type="match status" value="1"/>
</dbReference>
<sequence length="987" mass="103754">MGLAERDAGVPGLLGRADAVFAIRAASWTYADLAAAVAARIGARPRSPVNTGLGGHLPARLLERAAAAIAAGDSEVAVLVGGEAQASVGALGKAGVDPVTELGWSAGPGGPPQLDLDELGTAEQLAAGLFLPARVYPLYENRLQADLGLTPGEGAAWSARLYSDCSRVAAAHPVAWNPEELTPERIGTPGPGNRMVCEPYPLAMNAMPHVDMAAAVVVTSLAAARAAGVPDERLTHVWGGAGADDHPDPLRRTGFSRSEALGAALDRALERTGTKADELDAIDVYSCFPVVPKLAALHLGLDRHAVLSVAGGHSSFGGPLNTYSLHALATLAQRLRGTGSTGLVHANGGYLGYQHAIVLAGHPHPEGYVGDPEPQHIEHRDAPVLADPVALAAVGADVVVETLTVEHGRSGGPEQAFVVARTPEGARVAVPTAPGDTAEAAAFSSPRCPRGRPPTWAAPCGCSCGTASPPSPSPEVPHDRGPATGSRRGPRAENRRLRAVTRVAIIGSGFGGLAAAVRLEQSGVCDVVLFEKSHDVGGVWRRTPIPAPPATCPRTCTRSRSPPRPTGRGGSPRRRRSTSTCATSPATSTCCGTSGSAPRCCRPPSTRTAAPGGSRCPGCRARGRRPHHGHRPAQPAEHPGHRRARPLRGHDVPLRAVGPRPRPDRRAGRRPRHRGQRHPVRAGHRAADGVVDGVPALGALRPRQARPRLPRAGEDGLRPRAGSAAAVPRGQLLLQRAALPGLQHRAAAALRPQGPVPQAPAEHRARPGAAGEAHPTDPMGCKRILMSNDWYSALQLPQVDVVTDRIVEVRPHSIVTADGSEHEVDTLVLGTGFAATEFLAPMRITGRGGRDLHEQWKDGASAYLGTVVPEFPNLFVLYGPNTNLGHNSIIVMLEAQVGWVVQGVRALVAGRTRLLEIRRDVAEAFDAWVQERVGHTVFAGGCRSWYLTESGRNTQNWPASTLTFRRRLRRLRLEEFEPVPVAGGTRA</sequence>
<organism evidence="3 4">
    <name type="scientific">Blastococcus brunescens</name>
    <dbReference type="NCBI Taxonomy" id="1564165"/>
    <lineage>
        <taxon>Bacteria</taxon>
        <taxon>Bacillati</taxon>
        <taxon>Actinomycetota</taxon>
        <taxon>Actinomycetes</taxon>
        <taxon>Geodermatophilales</taxon>
        <taxon>Geodermatophilaceae</taxon>
        <taxon>Blastococcus</taxon>
    </lineage>
</organism>
<dbReference type="InterPro" id="IPR036188">
    <property type="entry name" value="FAD/NAD-bd_sf"/>
</dbReference>
<dbReference type="EMBL" id="CP141261">
    <property type="protein sequence ID" value="WRL65270.1"/>
    <property type="molecule type" value="Genomic_DNA"/>
</dbReference>
<dbReference type="InterPro" id="IPR051209">
    <property type="entry name" value="FAD-bind_Monooxygenase_sf"/>
</dbReference>
<dbReference type="Gene3D" id="3.40.47.10">
    <property type="match status" value="1"/>
</dbReference>
<protein>
    <submittedName>
        <fullName evidence="3">NAD(P)-binding protein</fullName>
    </submittedName>
</protein>
<evidence type="ECO:0000313" key="3">
    <source>
        <dbReference type="EMBL" id="WRL65270.1"/>
    </source>
</evidence>
<feature type="region of interest" description="Disordered" evidence="1">
    <location>
        <begin position="748"/>
        <end position="777"/>
    </location>
</feature>
<feature type="region of interest" description="Disordered" evidence="1">
    <location>
        <begin position="465"/>
        <end position="495"/>
    </location>
</feature>
<dbReference type="SUPFAM" id="SSF51905">
    <property type="entry name" value="FAD/NAD(P)-binding domain"/>
    <property type="match status" value="1"/>
</dbReference>
<name>A0ABZ1B390_9ACTN</name>
<dbReference type="PRINTS" id="PR00419">
    <property type="entry name" value="ADXRDTASE"/>
</dbReference>
<dbReference type="Proteomes" id="UP001324287">
    <property type="component" value="Chromosome"/>
</dbReference>
<reference evidence="3 4" key="1">
    <citation type="submission" date="2023-12" db="EMBL/GenBank/DDBJ databases">
        <title>Blastococcus brunescens sp. nov., an actonobacterium isolated from sandstone collected in sahara desert.</title>
        <authorList>
            <person name="Gtari M."/>
            <person name="Ghodhbane F."/>
        </authorList>
    </citation>
    <scope>NUCLEOTIDE SEQUENCE [LARGE SCALE GENOMIC DNA]</scope>
    <source>
        <strain evidence="3 4">BMG 8361</strain>
    </source>
</reference>
<dbReference type="InterPro" id="IPR040771">
    <property type="entry name" value="TLP1_add_C"/>
</dbReference>
<dbReference type="InterPro" id="IPR016039">
    <property type="entry name" value="Thiolase-like"/>
</dbReference>
<feature type="compositionally biased region" description="Basic residues" evidence="1">
    <location>
        <begin position="621"/>
        <end position="631"/>
    </location>
</feature>
<dbReference type="SUPFAM" id="SSF53901">
    <property type="entry name" value="Thiolase-like"/>
    <property type="match status" value="1"/>
</dbReference>